<name>A0ABX1DR69_9HYPH</name>
<keyword evidence="2" id="KW-1185">Reference proteome</keyword>
<reference evidence="1 2" key="1">
    <citation type="submission" date="2020-03" db="EMBL/GenBank/DDBJ databases">
        <title>Whole genome sequencing of clinical and environmental type strains of Ochrobactrum.</title>
        <authorList>
            <person name="Dharne M."/>
        </authorList>
    </citation>
    <scope>NUCLEOTIDE SEQUENCE [LARGE SCALE GENOMIC DNA]</scope>
    <source>
        <strain evidence="1 2">CIP 109452</strain>
    </source>
</reference>
<evidence type="ECO:0008006" key="3">
    <source>
        <dbReference type="Google" id="ProtNLM"/>
    </source>
</evidence>
<protein>
    <recommendedName>
        <fullName evidence="3">Antitoxin Xre/MbcA/ParS-like toxin-binding domain-containing protein</fullName>
    </recommendedName>
</protein>
<dbReference type="EMBL" id="JAAVLN010000006">
    <property type="protein sequence ID" value="NKC05436.1"/>
    <property type="molecule type" value="Genomic_DNA"/>
</dbReference>
<dbReference type="Proteomes" id="UP000704467">
    <property type="component" value="Unassembled WGS sequence"/>
</dbReference>
<evidence type="ECO:0000313" key="2">
    <source>
        <dbReference type="Proteomes" id="UP000704467"/>
    </source>
</evidence>
<comment type="caution">
    <text evidence="1">The sequence shown here is derived from an EMBL/GenBank/DDBJ whole genome shotgun (WGS) entry which is preliminary data.</text>
</comment>
<evidence type="ECO:0000313" key="1">
    <source>
        <dbReference type="EMBL" id="NKC05436.1"/>
    </source>
</evidence>
<accession>A0ABX1DR69</accession>
<sequence length="48" mass="5227">MPAINSGNPRVAWQWLVQPKSSIGVTPLDRLKQGHVSEVLDAAEPDFA</sequence>
<proteinExistence type="predicted"/>
<gene>
    <name evidence="1" type="ORF">HED55_26980</name>
</gene>
<organism evidence="1 2">
    <name type="scientific">Brucella haematophila</name>
    <dbReference type="NCBI Taxonomy" id="419474"/>
    <lineage>
        <taxon>Bacteria</taxon>
        <taxon>Pseudomonadati</taxon>
        <taxon>Pseudomonadota</taxon>
        <taxon>Alphaproteobacteria</taxon>
        <taxon>Hyphomicrobiales</taxon>
        <taxon>Brucellaceae</taxon>
        <taxon>Brucella/Ochrobactrum group</taxon>
        <taxon>Brucella</taxon>
    </lineage>
</organism>